<organism evidence="12 13">
    <name type="scientific">Bursaphelenchus okinawaensis</name>
    <dbReference type="NCBI Taxonomy" id="465554"/>
    <lineage>
        <taxon>Eukaryota</taxon>
        <taxon>Metazoa</taxon>
        <taxon>Ecdysozoa</taxon>
        <taxon>Nematoda</taxon>
        <taxon>Chromadorea</taxon>
        <taxon>Rhabditida</taxon>
        <taxon>Tylenchina</taxon>
        <taxon>Tylenchomorpha</taxon>
        <taxon>Aphelenchoidea</taxon>
        <taxon>Aphelenchoididae</taxon>
        <taxon>Bursaphelenchus</taxon>
    </lineage>
</organism>
<evidence type="ECO:0000256" key="3">
    <source>
        <dbReference type="ARBA" id="ARBA00012544"/>
    </source>
</evidence>
<gene>
    <name evidence="12" type="ORF">BOKJ2_LOCUS3240</name>
</gene>
<evidence type="ECO:0000256" key="1">
    <source>
        <dbReference type="ARBA" id="ARBA00004167"/>
    </source>
</evidence>
<accession>A0A811K553</accession>
<dbReference type="EMBL" id="CAJFCW020000002">
    <property type="protein sequence ID" value="CAG9091546.1"/>
    <property type="molecule type" value="Genomic_DNA"/>
</dbReference>
<dbReference type="GO" id="GO:0016020">
    <property type="term" value="C:membrane"/>
    <property type="evidence" value="ECO:0007669"/>
    <property type="project" value="UniProtKB-SubCell"/>
</dbReference>
<keyword evidence="4" id="KW-0328">Glycosyltransferase</keyword>
<evidence type="ECO:0000256" key="7">
    <source>
        <dbReference type="ARBA" id="ARBA00022729"/>
    </source>
</evidence>
<dbReference type="Pfam" id="PF00201">
    <property type="entry name" value="UDPGT"/>
    <property type="match status" value="1"/>
</dbReference>
<reference evidence="12" key="1">
    <citation type="submission" date="2020-09" db="EMBL/GenBank/DDBJ databases">
        <authorList>
            <person name="Kikuchi T."/>
        </authorList>
    </citation>
    <scope>NUCLEOTIDE SEQUENCE</scope>
    <source>
        <strain evidence="12">SH1</strain>
    </source>
</reference>
<evidence type="ECO:0000313" key="13">
    <source>
        <dbReference type="Proteomes" id="UP000614601"/>
    </source>
</evidence>
<dbReference type="PANTHER" id="PTHR48043">
    <property type="entry name" value="EG:EG0003.4 PROTEIN-RELATED"/>
    <property type="match status" value="1"/>
</dbReference>
<dbReference type="EMBL" id="CAJFDH010000002">
    <property type="protein sequence ID" value="CAD5210530.1"/>
    <property type="molecule type" value="Genomic_DNA"/>
</dbReference>
<dbReference type="GO" id="GO:0015020">
    <property type="term" value="F:glucuronosyltransferase activity"/>
    <property type="evidence" value="ECO:0007669"/>
    <property type="project" value="UniProtKB-EC"/>
</dbReference>
<dbReference type="AlphaFoldDB" id="A0A811K553"/>
<keyword evidence="5" id="KW-0808">Transferase</keyword>
<comment type="catalytic activity">
    <reaction evidence="10">
        <text>glucuronate acceptor + UDP-alpha-D-glucuronate = acceptor beta-D-glucuronoside + UDP + H(+)</text>
        <dbReference type="Rhea" id="RHEA:21032"/>
        <dbReference type="ChEBI" id="CHEBI:15378"/>
        <dbReference type="ChEBI" id="CHEBI:58052"/>
        <dbReference type="ChEBI" id="CHEBI:58223"/>
        <dbReference type="ChEBI" id="CHEBI:132367"/>
        <dbReference type="ChEBI" id="CHEBI:132368"/>
        <dbReference type="EC" id="2.4.1.17"/>
    </reaction>
</comment>
<sequence length="911" mass="102506">MKALCALILLFCIDVKHAFKYLIYNPRIGRSHVMQMGKLGDYLAAAGHEVVNFQPIMYQAKITGVTNKTIRTVEYSDGIPPAANSPIDKKAWTEDMFTFSSMSEGIQHLGKAYYKRCRNLLADKEVIADMKKENFDLAIVESFSSCGFNFVEAIGIKKRILVSGMALQHEILGLYGVPPAFTFVPDSISYPSEKGIMGRLQNIFDYLKTIKFNQHLVYIQQGALDLIDTKKSFTDLLSTASYLWINTDEFVDFPRPISHKYINIGGLGMKEQLSKAGELPDDIQKIYKKAKDGVIYMSFGSVAQSKFMPDSYKVAIIKAFAKFQNVEFIWKYEDDVKTIPTEIPPNVHIFSWLPQRDILLHPKTLIFITHGGMNSITEATYSGIPMICIPLFGDQARNGYMVNRKGVAKVLSKFDLDKSDVISGLIEEMVKDHDYKRRAVELADIIRNKPVTPEERLVKTAEYAVKYDIAGHLDMDGLILMAQRIVNFGKGIWNHKKKVIFFSGLAAWGGSYANGLLKEQEVRTKFAKLAAEIGEAKAPIDYQPLKLFVFVDRSDPNFFKNLAAFNKNVLPLLTLAGLDIYMENASDRKELEDLSRSADVRNCSGILVIGSTKYSAPAVLNGLIVDGFFERGRTALGVFDPSEKDDVPALCEKAMNIIKGVKKDHRVYRTKIYGEDPKDVKVSYRLGDITFGWFDYIAERQSKFWIFGGLADRMAATWYFLKKYPESLQCHVKQVAYCAGCRKCISEAKVKKPAAEKKQKNFWSKWIGRREQPGDALRRQYVNVINANCGQVTEADVNVLDISIGCVENGVRGQLELKTVDPPTGRFNAIKQAWTELADKASESPFKTASTANRLEIELKEVFDTDEEDAKSPFPSYLLSSQSVNLLKPTESSKTIKKIVAENVSNIVQVF</sequence>
<evidence type="ECO:0000256" key="4">
    <source>
        <dbReference type="ARBA" id="ARBA00022676"/>
    </source>
</evidence>
<dbReference type="CDD" id="cd03784">
    <property type="entry name" value="GT1_Gtf-like"/>
    <property type="match status" value="1"/>
</dbReference>
<evidence type="ECO:0000256" key="5">
    <source>
        <dbReference type="ARBA" id="ARBA00022679"/>
    </source>
</evidence>
<evidence type="ECO:0000256" key="2">
    <source>
        <dbReference type="ARBA" id="ARBA00009995"/>
    </source>
</evidence>
<comment type="subcellular location">
    <subcellularLocation>
        <location evidence="1">Membrane</location>
        <topology evidence="1">Single-pass membrane protein</topology>
    </subcellularLocation>
</comment>
<keyword evidence="7 11" id="KW-0732">Signal</keyword>
<evidence type="ECO:0000256" key="9">
    <source>
        <dbReference type="ARBA" id="ARBA00023136"/>
    </source>
</evidence>
<keyword evidence="8" id="KW-1133">Transmembrane helix</keyword>
<evidence type="ECO:0000256" key="10">
    <source>
        <dbReference type="ARBA" id="ARBA00047475"/>
    </source>
</evidence>
<dbReference type="PANTHER" id="PTHR48043:SF145">
    <property type="entry name" value="FI06409P-RELATED"/>
    <property type="match status" value="1"/>
</dbReference>
<comment type="similarity">
    <text evidence="2">Belongs to the UDP-glycosyltransferase family.</text>
</comment>
<keyword evidence="13" id="KW-1185">Reference proteome</keyword>
<keyword evidence="9" id="KW-0472">Membrane</keyword>
<dbReference type="EC" id="2.4.1.17" evidence="3"/>
<dbReference type="InterPro" id="IPR050271">
    <property type="entry name" value="UDP-glycosyltransferase"/>
</dbReference>
<dbReference type="Proteomes" id="UP000783686">
    <property type="component" value="Unassembled WGS sequence"/>
</dbReference>
<name>A0A811K553_9BILA</name>
<evidence type="ECO:0000256" key="11">
    <source>
        <dbReference type="SAM" id="SignalP"/>
    </source>
</evidence>
<dbReference type="OrthoDB" id="9979394at2759"/>
<dbReference type="SUPFAM" id="SSF53756">
    <property type="entry name" value="UDP-Glycosyltransferase/glycogen phosphorylase"/>
    <property type="match status" value="1"/>
</dbReference>
<dbReference type="Proteomes" id="UP000614601">
    <property type="component" value="Unassembled WGS sequence"/>
</dbReference>
<proteinExistence type="inferred from homology"/>
<dbReference type="FunFam" id="3.40.50.2000:FF:000038">
    <property type="entry name" value="UDP-GlucuronosylTransferase"/>
    <property type="match status" value="1"/>
</dbReference>
<dbReference type="InterPro" id="IPR002213">
    <property type="entry name" value="UDP_glucos_trans"/>
</dbReference>
<protein>
    <recommendedName>
        <fullName evidence="3">glucuronosyltransferase</fullName>
        <ecNumber evidence="3">2.4.1.17</ecNumber>
    </recommendedName>
</protein>
<dbReference type="Gene3D" id="3.40.50.2000">
    <property type="entry name" value="Glycogen Phosphorylase B"/>
    <property type="match status" value="2"/>
</dbReference>
<feature type="signal peptide" evidence="11">
    <location>
        <begin position="1"/>
        <end position="18"/>
    </location>
</feature>
<comment type="caution">
    <text evidence="12">The sequence shown here is derived from an EMBL/GenBank/DDBJ whole genome shotgun (WGS) entry which is preliminary data.</text>
</comment>
<feature type="chain" id="PRO_5035681455" description="glucuronosyltransferase" evidence="11">
    <location>
        <begin position="19"/>
        <end position="911"/>
    </location>
</feature>
<evidence type="ECO:0000256" key="8">
    <source>
        <dbReference type="ARBA" id="ARBA00022989"/>
    </source>
</evidence>
<keyword evidence="6" id="KW-0812">Transmembrane</keyword>
<evidence type="ECO:0000256" key="6">
    <source>
        <dbReference type="ARBA" id="ARBA00022692"/>
    </source>
</evidence>
<evidence type="ECO:0000313" key="12">
    <source>
        <dbReference type="EMBL" id="CAD5210530.1"/>
    </source>
</evidence>